<sequence length="2371" mass="263746">MAVELVGKRCLCVSGGERLEPAGVSRWSWRAGVIRACDSPALTVCVHWDGEQSTERKWRRLREECEVVLLEQELVWATKRTGTNGSSSGQEKRRLQPALRFRPLIGQSCVGGWTVVEFISDRQLEFYTEQEELQPFEDEVDGGNPAVRDDPSLQEQVQAWLKQNQFQNILQKGACSLKGLRVKVFRLESKAQWLSGVITHHDQNNRTVAVMTDQVREMNVDPSLVQMMLLDDITHSSLMGDNSKRKAHITKINRIFLVSEDIHFCICVHILIAGRNSFSKSVLLICYFLDSSKSKNSNGERKRRKEDEEQDDKQRNRCGLKRLKAGSVSDLSENSDSENSSCRVQDSSSDSGSKRQLKQRYTSKRPLDCEVHPSHRGGEPSPNQLGESKTQKTGKTSPSVSPSASFNGAFRNTDAPESGALVTGGKSEEKGDGGMTEIEDRSEGASREDSEAVSALLASQESEQLVSMEATCVLLHASPLECEGAEAEHEMSTNDSEVKGSEFTHAEPRGSELNQSEVRRSEFPHSEASSDNAVPVKEEPRGPPPCSPVIPCNKEEDVDSKQSCSPATVNAEYGPVTSLEATHKPSVPTSPCSSPEIIFKPQTVRETSRQKQSASLEIGLLKDAAPLTPSPTPNRSRTPTHSPSRTLNRTPTPDKSNKSPLIVGRKEPFTIYRDPALIRTELEAHSTYIQPPHTPPNPKHHLKTPSPSSSSPSLTPASSHSKLLSPSPHPAHLSPIPLHSQPPLSLGLPHHPLALPGNLSLLGQTSGAAPLAPLGLYPLLWPPFPNGAHSYPGLGLQASKWTHPDGAGISDSSVRSNTPSPWISQPTTVTNADSQGLQPPLPIRPSSADPQRVSRNTQHCTPSSKTTEHTDKLSSTFIPAVFVSRELDRRAVTESTLIYTHLKSEQERPRTAARKNGQTYCPVALESSPSRTKQPLVFDLTGERPNRYQEENCRVLQESSEVAPFTAKLCSDREPRYPRNPTSAKEREREMDRDRDLERERDVHAFRHILPPRPQSAHPTPTLTPSSYYASLSNSVENKPPQRRVPASKELYDRLSASNTVAPVLTSSSSQVSMRARPPPLVKHHHEKEEGLLGKISEQLAHKASSMEAVEVAAVERRGPGSSLISVSSSPRNVPLLHRAPIFHPPAPTIVVSKDSGHGRLSPPTLTPIQPMSLPGKAQKQQRPPTLLPELKHVALDGKRLVPEKETMPLQAYDTQWGGVMYGREKLGGGHTTNGGVVKPQSATASVIVRPTNHTHTTISYTVWSNPHSKESSVQHKRGVLWTPLDTVHPINLTAQKGDLNAPINMTTKPINTAQPLTNMNVARCRIDLIAEHCKRREIGAVPPKMESSLTAFCTSRDFPHLKKHRAGLAIAESRHNTHTIQPQHTTHPSNAPASAITNQSQSGQNNYHKLKKAWLTRHSEQDRGSTVSQSVKPVLDRNGKLEGKDKKSFEKRSTPVRMKPEREKRGEKRPLESSGDSESGGDSGNESEGGGSGRRFKRQPKSSFKIIQNDHQKKKVEEEEEEEAKPNETLQSAKDKPQQRLANSNGIPQSVLKDWRKVRKLKQTGEAFLQDVSCAEIGTNVQKCRECRLDRSRKSQEPAISPVFCRFYYFRRLSYSKNGVIRVNGFSVSEQTDEEAVTVWTGSSEDEESKKMRKMDLETSKSILALIGDKFCQLIKTEDTAFTWVKKDTQIMWKRAVRGVREMCDACEATLFNMHWACHKCGFVVCMDCYKAREKKKAKDKELYAWVRCVKNQPHDFKNLMPTQIVPETVLVDMQRSVHSMSEKFGIPSHCSCTDSKTHNPSTATTNGLSPVRCQLHIMYWLIHVLASLEFHFAFTFMHLAEAFIQSDLDSFRHGSELLEEPADPRSAEELTCHSESARCDGMEAHSRKSTSPELGSTLRDLLTSTAGKLRLGATGGAFAPVAQNTHVPNILDDIIASVVENKIPATKMARVGLNQDSLPEGEVGHQPEGVKLDESPLADPHAIVPHDWLGNHRLLWLKDHRQQGNQRLFKENWTQEQPVLVSGLHKSLNANLWKPEHFSREFSSLHSDLYNCRDGSVTNSNVKEFWDGFEDVSKRPKSDKGESVVYRLKDWPSGEEFLALMPARYHDVMKSLPVPEYTDPEAHLNLASHLPSFFIRPDLGPRLCCAHGVTTCPEQDFGTSNLHVEISDSMSILVYVGVAKGNGASSKAGVLKLLEGEVLDESVKKRLKDPKETPGALWHIYMSKDLKKIQEFLQKADSDSEWDGDSDPLREGGWYLSPRLRQKLQDEYGIESCTLLQFHGDAIIIPAGALHQVMNLHSCIQVNVDFVSPEHAHNSYYLTQELRPLKDQMNYEDKLQVKNIFYHSVKDAVATLRNHLKEKNTDDGKQEES</sequence>
<feature type="compositionally biased region" description="Polar residues" evidence="14">
    <location>
        <begin position="853"/>
        <end position="865"/>
    </location>
</feature>
<dbReference type="GO" id="GO:0051213">
    <property type="term" value="F:dioxygenase activity"/>
    <property type="evidence" value="ECO:0007669"/>
    <property type="project" value="UniProtKB-KW"/>
</dbReference>
<organism evidence="16 17">
    <name type="scientific">Sinocyclocheilus grahami</name>
    <name type="common">Dianchi golden-line fish</name>
    <name type="synonym">Barbus grahami</name>
    <dbReference type="NCBI Taxonomy" id="75366"/>
    <lineage>
        <taxon>Eukaryota</taxon>
        <taxon>Metazoa</taxon>
        <taxon>Chordata</taxon>
        <taxon>Craniata</taxon>
        <taxon>Vertebrata</taxon>
        <taxon>Euteleostomi</taxon>
        <taxon>Actinopterygii</taxon>
        <taxon>Neopterygii</taxon>
        <taxon>Teleostei</taxon>
        <taxon>Ostariophysi</taxon>
        <taxon>Cypriniformes</taxon>
        <taxon>Cyprinidae</taxon>
        <taxon>Cyprininae</taxon>
        <taxon>Sinocyclocheilus</taxon>
    </lineage>
</organism>
<evidence type="ECO:0000256" key="5">
    <source>
        <dbReference type="ARBA" id="ARBA00022833"/>
    </source>
</evidence>
<feature type="compositionally biased region" description="Low complexity" evidence="14">
    <location>
        <begin position="633"/>
        <end position="646"/>
    </location>
</feature>
<gene>
    <name evidence="16" type="primary">LOC107586832</name>
</gene>
<feature type="compositionally biased region" description="Low complexity" evidence="14">
    <location>
        <begin position="1380"/>
        <end position="1389"/>
    </location>
</feature>
<dbReference type="Pfam" id="PF22987">
    <property type="entry name" value="Tudor_KDM3B"/>
    <property type="match status" value="1"/>
</dbReference>
<dbReference type="GO" id="GO:0032454">
    <property type="term" value="F:histone H3K9 demethylase activity"/>
    <property type="evidence" value="ECO:0007669"/>
    <property type="project" value="InterPro"/>
</dbReference>
<dbReference type="GO" id="GO:0006357">
    <property type="term" value="P:regulation of transcription by RNA polymerase II"/>
    <property type="evidence" value="ECO:0007669"/>
    <property type="project" value="TreeGrafter"/>
</dbReference>
<dbReference type="PROSITE" id="PS51184">
    <property type="entry name" value="JMJC"/>
    <property type="match status" value="1"/>
</dbReference>
<evidence type="ECO:0000256" key="1">
    <source>
        <dbReference type="ARBA" id="ARBA00001954"/>
    </source>
</evidence>
<feature type="compositionally biased region" description="Basic and acidic residues" evidence="14">
    <location>
        <begin position="984"/>
        <end position="996"/>
    </location>
</feature>
<dbReference type="Proteomes" id="UP000472262">
    <property type="component" value="Unassembled WGS sequence"/>
</dbReference>
<dbReference type="Pfam" id="PF22989">
    <property type="entry name" value="DUF7030"/>
    <property type="match status" value="1"/>
</dbReference>
<dbReference type="InterPro" id="IPR054504">
    <property type="entry name" value="PWWP_KDM3B"/>
</dbReference>
<dbReference type="PANTHER" id="PTHR12549">
    <property type="entry name" value="JMJC DOMAIN-CONTAINING HISTONE DEMETHYLATION PROTEIN"/>
    <property type="match status" value="1"/>
</dbReference>
<dbReference type="InterPro" id="IPR054294">
    <property type="entry name" value="DUF7030"/>
</dbReference>
<feature type="compositionally biased region" description="Basic and acidic residues" evidence="14">
    <location>
        <begin position="1509"/>
        <end position="1518"/>
    </location>
</feature>
<keyword evidence="5" id="KW-0862">Zinc</keyword>
<feature type="compositionally biased region" description="Basic and acidic residues" evidence="14">
    <location>
        <begin position="1435"/>
        <end position="1472"/>
    </location>
</feature>
<evidence type="ECO:0000256" key="3">
    <source>
        <dbReference type="ARBA" id="ARBA00022723"/>
    </source>
</evidence>
<feature type="compositionally biased region" description="Basic and acidic residues" evidence="14">
    <location>
        <begin position="486"/>
        <end position="510"/>
    </location>
</feature>
<keyword evidence="11" id="KW-0804">Transcription</keyword>
<feature type="compositionally biased region" description="Low complexity" evidence="14">
    <location>
        <begin position="704"/>
        <end position="738"/>
    </location>
</feature>
<accession>A0A672N2U9</accession>
<feature type="region of interest" description="Disordered" evidence="14">
    <location>
        <begin position="805"/>
        <end position="872"/>
    </location>
</feature>
<evidence type="ECO:0000256" key="7">
    <source>
        <dbReference type="ARBA" id="ARBA00022964"/>
    </source>
</evidence>
<dbReference type="Pfam" id="PF22988">
    <property type="entry name" value="PWWP_KDM3B"/>
    <property type="match status" value="1"/>
</dbReference>
<evidence type="ECO:0000256" key="10">
    <source>
        <dbReference type="ARBA" id="ARBA00023015"/>
    </source>
</evidence>
<dbReference type="InterPro" id="IPR003347">
    <property type="entry name" value="JmjC_dom"/>
</dbReference>
<keyword evidence="3" id="KW-0479">Metal-binding</keyword>
<evidence type="ECO:0000313" key="16">
    <source>
        <dbReference type="Ensembl" id="ENSSGRP00000044551.1"/>
    </source>
</evidence>
<dbReference type="InterPro" id="IPR045109">
    <property type="entry name" value="LSDs-like"/>
</dbReference>
<dbReference type="InterPro" id="IPR054503">
    <property type="entry name" value="KDM3AB_Tudor"/>
</dbReference>
<comment type="cofactor">
    <cofactor evidence="1">
        <name>Fe(2+)</name>
        <dbReference type="ChEBI" id="CHEBI:29033"/>
    </cofactor>
</comment>
<evidence type="ECO:0000256" key="14">
    <source>
        <dbReference type="SAM" id="MobiDB-lite"/>
    </source>
</evidence>
<feature type="compositionally biased region" description="Polar residues" evidence="14">
    <location>
        <begin position="381"/>
        <end position="406"/>
    </location>
</feature>
<dbReference type="SMART" id="SM00558">
    <property type="entry name" value="JmjC"/>
    <property type="match status" value="1"/>
</dbReference>
<dbReference type="GO" id="GO:0000118">
    <property type="term" value="C:histone deacetylase complex"/>
    <property type="evidence" value="ECO:0007669"/>
    <property type="project" value="TreeGrafter"/>
</dbReference>
<reference evidence="16" key="2">
    <citation type="submission" date="2025-09" db="UniProtKB">
        <authorList>
            <consortium name="Ensembl"/>
        </authorList>
    </citation>
    <scope>IDENTIFICATION</scope>
</reference>
<dbReference type="GO" id="GO:0003712">
    <property type="term" value="F:transcription coregulator activity"/>
    <property type="evidence" value="ECO:0007669"/>
    <property type="project" value="TreeGrafter"/>
</dbReference>
<dbReference type="SUPFAM" id="SSF51197">
    <property type="entry name" value="Clavaminate synthase-like"/>
    <property type="match status" value="1"/>
</dbReference>
<dbReference type="InParanoid" id="A0A672N2U9"/>
<dbReference type="Pfam" id="PF02373">
    <property type="entry name" value="JmjC"/>
    <property type="match status" value="1"/>
</dbReference>
<protein>
    <submittedName>
        <fullName evidence="16">Probable JmjC domain-containing histone demethylation protein 2C</fullName>
    </submittedName>
</protein>
<keyword evidence="17" id="KW-1185">Reference proteome</keyword>
<feature type="compositionally biased region" description="Polar residues" evidence="14">
    <location>
        <begin position="810"/>
        <end position="837"/>
    </location>
</feature>
<comment type="similarity">
    <text evidence="13">Belongs to the JHDM2 histone demethylase family.</text>
</comment>
<feature type="compositionally biased region" description="Polar residues" evidence="14">
    <location>
        <begin position="1390"/>
        <end position="1408"/>
    </location>
</feature>
<evidence type="ECO:0000256" key="13">
    <source>
        <dbReference type="ARBA" id="ARBA00037987"/>
    </source>
</evidence>
<dbReference type="GO" id="GO:0008270">
    <property type="term" value="F:zinc ion binding"/>
    <property type="evidence" value="ECO:0007669"/>
    <property type="project" value="UniProtKB-KW"/>
</dbReference>
<keyword evidence="8" id="KW-0560">Oxidoreductase</keyword>
<keyword evidence="12" id="KW-0539">Nucleus</keyword>
<feature type="compositionally biased region" description="Gly residues" evidence="14">
    <location>
        <begin position="1482"/>
        <end position="1494"/>
    </location>
</feature>
<feature type="compositionally biased region" description="Basic and acidic residues" evidence="14">
    <location>
        <begin position="426"/>
        <end position="450"/>
    </location>
</feature>
<name>A0A672N2U9_SINGR</name>
<keyword evidence="7" id="KW-0223">Dioxygenase</keyword>
<feature type="region of interest" description="Disordered" evidence="14">
    <location>
        <begin position="484"/>
        <end position="666"/>
    </location>
</feature>
<evidence type="ECO:0000256" key="2">
    <source>
        <dbReference type="ARBA" id="ARBA00004123"/>
    </source>
</evidence>
<dbReference type="Gene3D" id="2.60.120.650">
    <property type="entry name" value="Cupin"/>
    <property type="match status" value="1"/>
</dbReference>
<evidence type="ECO:0000256" key="12">
    <source>
        <dbReference type="ARBA" id="ARBA00023242"/>
    </source>
</evidence>
<evidence type="ECO:0000259" key="15">
    <source>
        <dbReference type="PROSITE" id="PS51184"/>
    </source>
</evidence>
<evidence type="ECO:0000256" key="11">
    <source>
        <dbReference type="ARBA" id="ARBA00023163"/>
    </source>
</evidence>
<keyword evidence="10" id="KW-0805">Transcription regulation</keyword>
<dbReference type="PANTHER" id="PTHR12549:SF6">
    <property type="entry name" value="JMJC DOMAIN-CONTAINING HISTONE DEMETHYLATION PROTEIN 2C-RELATED"/>
    <property type="match status" value="1"/>
</dbReference>
<reference evidence="16" key="1">
    <citation type="submission" date="2025-08" db="UniProtKB">
        <authorList>
            <consortium name="Ensembl"/>
        </authorList>
    </citation>
    <scope>IDENTIFICATION</scope>
</reference>
<keyword evidence="9" id="KW-0408">Iron</keyword>
<evidence type="ECO:0000256" key="8">
    <source>
        <dbReference type="ARBA" id="ARBA00023002"/>
    </source>
</evidence>
<comment type="subcellular location">
    <subcellularLocation>
        <location evidence="2">Nucleus</location>
    </subcellularLocation>
</comment>
<dbReference type="Ensembl" id="ENSSGRT00000047692.1">
    <property type="protein sequence ID" value="ENSSGRP00000044551.1"/>
    <property type="gene ID" value="ENSSGRG00000023951.1"/>
</dbReference>
<proteinExistence type="inferred from homology"/>
<feature type="region of interest" description="Disordered" evidence="14">
    <location>
        <begin position="295"/>
        <end position="462"/>
    </location>
</feature>
<dbReference type="GO" id="GO:0000785">
    <property type="term" value="C:chromatin"/>
    <property type="evidence" value="ECO:0007669"/>
    <property type="project" value="TreeGrafter"/>
</dbReference>
<feature type="compositionally biased region" description="Basic and acidic residues" evidence="14">
    <location>
        <begin position="365"/>
        <end position="378"/>
    </location>
</feature>
<evidence type="ECO:0000313" key="17">
    <source>
        <dbReference type="Proteomes" id="UP000472262"/>
    </source>
</evidence>
<evidence type="ECO:0000256" key="6">
    <source>
        <dbReference type="ARBA" id="ARBA00022853"/>
    </source>
</evidence>
<feature type="region of interest" description="Disordered" evidence="14">
    <location>
        <begin position="1380"/>
        <end position="1549"/>
    </location>
</feature>
<dbReference type="OMA" id="RNCHISE"/>
<feature type="region of interest" description="Disordered" evidence="14">
    <location>
        <begin position="972"/>
        <end position="996"/>
    </location>
</feature>
<evidence type="ECO:0000256" key="4">
    <source>
        <dbReference type="ARBA" id="ARBA00022771"/>
    </source>
</evidence>
<keyword evidence="6" id="KW-0156">Chromatin regulator</keyword>
<feature type="region of interest" description="Disordered" evidence="14">
    <location>
        <begin position="688"/>
        <end position="738"/>
    </location>
</feature>
<dbReference type="GO" id="GO:0031490">
    <property type="term" value="F:chromatin DNA binding"/>
    <property type="evidence" value="ECO:0007669"/>
    <property type="project" value="TreeGrafter"/>
</dbReference>
<evidence type="ECO:0000256" key="9">
    <source>
        <dbReference type="ARBA" id="ARBA00023004"/>
    </source>
</evidence>
<feature type="compositionally biased region" description="Low complexity" evidence="14">
    <location>
        <begin position="327"/>
        <end position="351"/>
    </location>
</feature>
<feature type="domain" description="JmjC" evidence="15">
    <location>
        <begin position="2121"/>
        <end position="2325"/>
    </location>
</feature>
<keyword evidence="4" id="KW-0863">Zinc-finger</keyword>